<evidence type="ECO:0000313" key="3">
    <source>
        <dbReference type="Proteomes" id="UP001153269"/>
    </source>
</evidence>
<feature type="compositionally biased region" description="Basic residues" evidence="1">
    <location>
        <begin position="281"/>
        <end position="293"/>
    </location>
</feature>
<organism evidence="2 3">
    <name type="scientific">Pleuronectes platessa</name>
    <name type="common">European plaice</name>
    <dbReference type="NCBI Taxonomy" id="8262"/>
    <lineage>
        <taxon>Eukaryota</taxon>
        <taxon>Metazoa</taxon>
        <taxon>Chordata</taxon>
        <taxon>Craniata</taxon>
        <taxon>Vertebrata</taxon>
        <taxon>Euteleostomi</taxon>
        <taxon>Actinopterygii</taxon>
        <taxon>Neopterygii</taxon>
        <taxon>Teleostei</taxon>
        <taxon>Neoteleostei</taxon>
        <taxon>Acanthomorphata</taxon>
        <taxon>Carangaria</taxon>
        <taxon>Pleuronectiformes</taxon>
        <taxon>Pleuronectoidei</taxon>
        <taxon>Pleuronectidae</taxon>
        <taxon>Pleuronectes</taxon>
    </lineage>
</organism>
<feature type="region of interest" description="Disordered" evidence="1">
    <location>
        <begin position="149"/>
        <end position="172"/>
    </location>
</feature>
<dbReference type="AlphaFoldDB" id="A0A9N7YY95"/>
<sequence length="312" mass="35060">RREKMGTPLNRNKAHRGFSSHEVGLAVASKTNGIQKCGLTSEGVGLARKSTPQQHAHWFREERQLNRSWGGGGRGWRRGWRGGGGPAWDEEMRIHREAERWPPGKEKKKKDTSTEHPERKRFIKGTLTKQLILKFDETRSLNAYVGRAGPREMSTDQRSASWTQDGEQDPANCGTVPNLAVSFVHPAQARPTTRLWDLPVMALSIFIATVYNTNIPRGPQFLSARADRRQQPRGTKCSPMVLQIAPKRNPFTGLSVSHGNARPPRCHLPAREQVDLAEARRRPHLSHSHRRLTHANANTHAGANSANLRCFK</sequence>
<dbReference type="Proteomes" id="UP001153269">
    <property type="component" value="Unassembled WGS sequence"/>
</dbReference>
<feature type="compositionally biased region" description="Polar residues" evidence="1">
    <location>
        <begin position="156"/>
        <end position="165"/>
    </location>
</feature>
<feature type="compositionally biased region" description="Low complexity" evidence="1">
    <location>
        <begin position="294"/>
        <end position="312"/>
    </location>
</feature>
<gene>
    <name evidence="2" type="ORF">PLEPLA_LOCUS29887</name>
</gene>
<proteinExistence type="predicted"/>
<reference evidence="2" key="1">
    <citation type="submission" date="2020-03" db="EMBL/GenBank/DDBJ databases">
        <authorList>
            <person name="Weist P."/>
        </authorList>
    </citation>
    <scope>NUCLEOTIDE SEQUENCE</scope>
</reference>
<evidence type="ECO:0000256" key="1">
    <source>
        <dbReference type="SAM" id="MobiDB-lite"/>
    </source>
</evidence>
<dbReference type="EMBL" id="CADEAL010002791">
    <property type="protein sequence ID" value="CAB1442198.1"/>
    <property type="molecule type" value="Genomic_DNA"/>
</dbReference>
<feature type="non-terminal residue" evidence="2">
    <location>
        <position position="312"/>
    </location>
</feature>
<evidence type="ECO:0000313" key="2">
    <source>
        <dbReference type="EMBL" id="CAB1442198.1"/>
    </source>
</evidence>
<protein>
    <submittedName>
        <fullName evidence="2">Uncharacterized protein</fullName>
    </submittedName>
</protein>
<accession>A0A9N7YY95</accession>
<keyword evidence="3" id="KW-1185">Reference proteome</keyword>
<comment type="caution">
    <text evidence="2">The sequence shown here is derived from an EMBL/GenBank/DDBJ whole genome shotgun (WGS) entry which is preliminary data.</text>
</comment>
<feature type="region of interest" description="Disordered" evidence="1">
    <location>
        <begin position="281"/>
        <end position="312"/>
    </location>
</feature>
<feature type="region of interest" description="Disordered" evidence="1">
    <location>
        <begin position="95"/>
        <end position="119"/>
    </location>
</feature>
<name>A0A9N7YY95_PLEPL</name>